<dbReference type="AlphaFoldDB" id="E2S998"/>
<evidence type="ECO:0000313" key="1">
    <source>
        <dbReference type="EMBL" id="EFQ83822.1"/>
    </source>
</evidence>
<dbReference type="STRING" id="585531.HMPREF0063_10538"/>
<dbReference type="eggNOG" id="ENOG502ZAXG">
    <property type="taxonomic scope" value="Bacteria"/>
</dbReference>
<dbReference type="OrthoDB" id="5188280at2"/>
<keyword evidence="2" id="KW-1185">Reference proteome</keyword>
<dbReference type="Proteomes" id="UP000003111">
    <property type="component" value="Unassembled WGS sequence"/>
</dbReference>
<dbReference type="RefSeq" id="WP_007077560.1">
    <property type="nucleotide sequence ID" value="NZ_CM001024.1"/>
</dbReference>
<sequence length="196" mass="20824">MNDFRRPSLPGPLLFEAQEGGHDPAEAAAAGHRIAALLVRGPNNPTDAGLVDRVTRLADTEGLGVIAELWATAPADTVAGSLWRLYLLRTWVHRQPAQAAREFAAGRTWAPVADALAGLVDPPSPDDVVRLVDTVVGGIVRSDFDVILDRAAAFAQVVAVGRGHLDSGDPVSAARLFDLATQLRHAAALERRSQLH</sequence>
<dbReference type="EMBL" id="ACLF03000003">
    <property type="protein sequence ID" value="EFQ83822.1"/>
    <property type="molecule type" value="Genomic_DNA"/>
</dbReference>
<proteinExistence type="predicted"/>
<protein>
    <submittedName>
        <fullName evidence="1">Uncharacterized protein</fullName>
    </submittedName>
</protein>
<dbReference type="HOGENOM" id="CLU_087285_0_0_11"/>
<comment type="caution">
    <text evidence="1">The sequence shown here is derived from an EMBL/GenBank/DDBJ whole genome shotgun (WGS) entry which is preliminary data.</text>
</comment>
<evidence type="ECO:0000313" key="2">
    <source>
        <dbReference type="Proteomes" id="UP000003111"/>
    </source>
</evidence>
<name>E2S998_9ACTN</name>
<organism evidence="1 2">
    <name type="scientific">Aeromicrobium marinum DSM 15272</name>
    <dbReference type="NCBI Taxonomy" id="585531"/>
    <lineage>
        <taxon>Bacteria</taxon>
        <taxon>Bacillati</taxon>
        <taxon>Actinomycetota</taxon>
        <taxon>Actinomycetes</taxon>
        <taxon>Propionibacteriales</taxon>
        <taxon>Nocardioidaceae</taxon>
        <taxon>Aeromicrobium</taxon>
    </lineage>
</organism>
<accession>E2S998</accession>
<gene>
    <name evidence="1" type="ORF">HMPREF0063_10538</name>
</gene>
<reference evidence="1" key="1">
    <citation type="submission" date="2010-08" db="EMBL/GenBank/DDBJ databases">
        <authorList>
            <person name="Muzny D."/>
            <person name="Qin X."/>
            <person name="Buhay C."/>
            <person name="Dugan-Rocha S."/>
            <person name="Ding Y."/>
            <person name="Chen G."/>
            <person name="Hawes A."/>
            <person name="Holder M."/>
            <person name="Jhangiani S."/>
            <person name="Johnson A."/>
            <person name="Khan Z."/>
            <person name="Li Z."/>
            <person name="Liu W."/>
            <person name="Liu X."/>
            <person name="Perez L."/>
            <person name="Shen H."/>
            <person name="Wang Q."/>
            <person name="Watt J."/>
            <person name="Xi L."/>
            <person name="Xin Y."/>
            <person name="Zhou J."/>
            <person name="Deng J."/>
            <person name="Jiang H."/>
            <person name="Liu Y."/>
            <person name="Qu J."/>
            <person name="Song X.-Z."/>
            <person name="Zhang L."/>
            <person name="Villasana D."/>
            <person name="Johnson A."/>
            <person name="Liu J."/>
            <person name="Liyanage D."/>
            <person name="Lorensuhewa L."/>
            <person name="Robinson T."/>
            <person name="Song A."/>
            <person name="Song B.-B."/>
            <person name="Dinh H."/>
            <person name="Thornton R."/>
            <person name="Coyle M."/>
            <person name="Francisco L."/>
            <person name="Jackson L."/>
            <person name="Javaid M."/>
            <person name="Korchina V."/>
            <person name="Kovar C."/>
            <person name="Mata R."/>
            <person name="Mathew T."/>
            <person name="Ngo R."/>
            <person name="Nguyen L."/>
            <person name="Nguyen N."/>
            <person name="Okwuonu G."/>
            <person name="Ongeri F."/>
            <person name="Pham C."/>
            <person name="Simmons D."/>
            <person name="Wilczek-Boney K."/>
            <person name="Hale W."/>
            <person name="Jakkamsetti A."/>
            <person name="Pham P."/>
            <person name="Ruth R."/>
            <person name="San Lucas F."/>
            <person name="Warren J."/>
            <person name="Zhang J."/>
            <person name="Zhao Z."/>
            <person name="Zhou C."/>
            <person name="Zhu D."/>
            <person name="Lee S."/>
            <person name="Bess C."/>
            <person name="Blankenburg K."/>
            <person name="Forbes L."/>
            <person name="Fu Q."/>
            <person name="Gubbala S."/>
            <person name="Hirani K."/>
            <person name="Jayaseelan J.C."/>
            <person name="Lara F."/>
            <person name="Munidasa M."/>
            <person name="Palculict T."/>
            <person name="Patil S."/>
            <person name="Pu L.-L."/>
            <person name="Saada N."/>
            <person name="Tang L."/>
            <person name="Weissenberger G."/>
            <person name="Zhu Y."/>
            <person name="Hemphill L."/>
            <person name="Shang Y."/>
            <person name="Youmans B."/>
            <person name="Ayvaz T."/>
            <person name="Ross M."/>
            <person name="Santibanez J."/>
            <person name="Aqrawi P."/>
            <person name="Gross S."/>
            <person name="Joshi V."/>
            <person name="Fowler G."/>
            <person name="Nazareth L."/>
            <person name="Reid J."/>
            <person name="Worley K."/>
            <person name="Petrosino J."/>
            <person name="Highlander S."/>
            <person name="Gibbs R."/>
        </authorList>
    </citation>
    <scope>NUCLEOTIDE SEQUENCE [LARGE SCALE GENOMIC DNA]</scope>
    <source>
        <strain evidence="1">DSM 15272</strain>
    </source>
</reference>